<evidence type="ECO:0000313" key="4">
    <source>
        <dbReference type="Proteomes" id="UP001206128"/>
    </source>
</evidence>
<sequence>MIVTVTAAPGVARGARRERVPANTVPAGPVPAGTVSAARVGGGTTVARVLAANGISARAVLPVSGAAGRRLAGGLVDGGVEVLALPAWPTDDVGAPGPAPEPRLPGDDLVDAVVRAATGAEWVVLCGDLAAQLPADVVATLVRRISAHGLAVAVAARGPALRHALAERPPLVALDLAELAELVDWPLWTLADVVAAAGRLRDQGTDAVLVSLRGQGAVLVDSAGAWYARSASEPRRPTDRHEDTLLAGFLAVGGSGALALLVGTAWAAAAACLPVGAVPGPRDIHPWLVTVHDVQGRSCLARAQLSGRSG</sequence>
<evidence type="ECO:0000313" key="3">
    <source>
        <dbReference type="EMBL" id="MCP2163586.1"/>
    </source>
</evidence>
<reference evidence="3" key="1">
    <citation type="submission" date="2022-06" db="EMBL/GenBank/DDBJ databases">
        <title>Genomic Encyclopedia of Archaeal and Bacterial Type Strains, Phase II (KMG-II): from individual species to whole genera.</title>
        <authorList>
            <person name="Goeker M."/>
        </authorList>
    </citation>
    <scope>NUCLEOTIDE SEQUENCE</scope>
    <source>
        <strain evidence="3">DSM 43935</strain>
    </source>
</reference>
<keyword evidence="1" id="KW-1133">Transmembrane helix</keyword>
<evidence type="ECO:0000256" key="1">
    <source>
        <dbReference type="SAM" id="Phobius"/>
    </source>
</evidence>
<name>A0AAE3G8C5_9PSEU</name>
<comment type="caution">
    <text evidence="3">The sequence shown here is derived from an EMBL/GenBank/DDBJ whole genome shotgun (WGS) entry which is preliminary data.</text>
</comment>
<dbReference type="RefSeq" id="WP_253766357.1">
    <property type="nucleotide sequence ID" value="NZ_JAMTCK010000001.1"/>
</dbReference>
<organism evidence="3 4">
    <name type="scientific">Goodfellowiella coeruleoviolacea</name>
    <dbReference type="NCBI Taxonomy" id="334858"/>
    <lineage>
        <taxon>Bacteria</taxon>
        <taxon>Bacillati</taxon>
        <taxon>Actinomycetota</taxon>
        <taxon>Actinomycetes</taxon>
        <taxon>Pseudonocardiales</taxon>
        <taxon>Pseudonocardiaceae</taxon>
        <taxon>Goodfellowiella</taxon>
    </lineage>
</organism>
<dbReference type="InterPro" id="IPR029056">
    <property type="entry name" value="Ribokinase-like"/>
</dbReference>
<dbReference type="Proteomes" id="UP001206128">
    <property type="component" value="Unassembled WGS sequence"/>
</dbReference>
<accession>A0AAE3G8C5</accession>
<gene>
    <name evidence="3" type="ORF">LX83_000426</name>
</gene>
<evidence type="ECO:0000259" key="2">
    <source>
        <dbReference type="Pfam" id="PF00294"/>
    </source>
</evidence>
<protein>
    <submittedName>
        <fullName evidence="3">1-phosphofructokinase</fullName>
    </submittedName>
</protein>
<dbReference type="AlphaFoldDB" id="A0AAE3G8C5"/>
<keyword evidence="1" id="KW-0472">Membrane</keyword>
<dbReference type="Gene3D" id="3.40.1190.20">
    <property type="match status" value="1"/>
</dbReference>
<dbReference type="GO" id="GO:0005829">
    <property type="term" value="C:cytosol"/>
    <property type="evidence" value="ECO:0007669"/>
    <property type="project" value="TreeGrafter"/>
</dbReference>
<dbReference type="EMBL" id="JAMTCK010000001">
    <property type="protein sequence ID" value="MCP2163586.1"/>
    <property type="molecule type" value="Genomic_DNA"/>
</dbReference>
<dbReference type="PANTHER" id="PTHR46566">
    <property type="entry name" value="1-PHOSPHOFRUCTOKINASE-RELATED"/>
    <property type="match status" value="1"/>
</dbReference>
<keyword evidence="4" id="KW-1185">Reference proteome</keyword>
<dbReference type="PANTHER" id="PTHR46566:SF5">
    <property type="entry name" value="1-PHOSPHOFRUCTOKINASE"/>
    <property type="match status" value="1"/>
</dbReference>
<proteinExistence type="predicted"/>
<dbReference type="Pfam" id="PF00294">
    <property type="entry name" value="PfkB"/>
    <property type="match status" value="1"/>
</dbReference>
<feature type="domain" description="Carbohydrate kinase PfkB" evidence="2">
    <location>
        <begin position="118"/>
        <end position="230"/>
    </location>
</feature>
<keyword evidence="1" id="KW-0812">Transmembrane</keyword>
<dbReference type="InterPro" id="IPR011611">
    <property type="entry name" value="PfkB_dom"/>
</dbReference>
<dbReference type="SUPFAM" id="SSF53613">
    <property type="entry name" value="Ribokinase-like"/>
    <property type="match status" value="1"/>
</dbReference>
<feature type="transmembrane region" description="Helical" evidence="1">
    <location>
        <begin position="245"/>
        <end position="269"/>
    </location>
</feature>
<dbReference type="GO" id="GO:0008443">
    <property type="term" value="F:phosphofructokinase activity"/>
    <property type="evidence" value="ECO:0007669"/>
    <property type="project" value="TreeGrafter"/>
</dbReference>